<evidence type="ECO:0000313" key="2">
    <source>
        <dbReference type="EMBL" id="SYX83208.1"/>
    </source>
</evidence>
<organism evidence="2 3">
    <name type="scientific">Paenibacillus alvei</name>
    <name type="common">Bacillus alvei</name>
    <dbReference type="NCBI Taxonomy" id="44250"/>
    <lineage>
        <taxon>Bacteria</taxon>
        <taxon>Bacillati</taxon>
        <taxon>Bacillota</taxon>
        <taxon>Bacilli</taxon>
        <taxon>Bacillales</taxon>
        <taxon>Paenibacillaceae</taxon>
        <taxon>Paenibacillus</taxon>
    </lineage>
</organism>
<evidence type="ECO:0000259" key="1">
    <source>
        <dbReference type="Pfam" id="PF03118"/>
    </source>
</evidence>
<gene>
    <name evidence="2" type="ORF">PBLR_11630</name>
</gene>
<reference evidence="3" key="1">
    <citation type="submission" date="2018-08" db="EMBL/GenBank/DDBJ databases">
        <authorList>
            <person name="Chevrot R."/>
        </authorList>
    </citation>
    <scope>NUCLEOTIDE SEQUENCE [LARGE SCALE GENOMIC DNA]</scope>
</reference>
<dbReference type="RefSeq" id="WP_138185308.1">
    <property type="nucleotide sequence ID" value="NZ_LS992241.1"/>
</dbReference>
<dbReference type="AlphaFoldDB" id="A0A383R8D5"/>
<dbReference type="SUPFAM" id="SSF47789">
    <property type="entry name" value="C-terminal domain of RNA polymerase alpha subunit"/>
    <property type="match status" value="1"/>
</dbReference>
<dbReference type="GO" id="GO:0003899">
    <property type="term" value="F:DNA-directed RNA polymerase activity"/>
    <property type="evidence" value="ECO:0007669"/>
    <property type="project" value="InterPro"/>
</dbReference>
<evidence type="ECO:0000313" key="3">
    <source>
        <dbReference type="Proteomes" id="UP000304148"/>
    </source>
</evidence>
<sequence length="96" mass="10711">MTSNKTLRTCKRGHQYYKSTDCPTCPVCEQEHKPQEGFLAILSAPARRSLERNGITTLAELAKYSEKEIMQFHGMGPASLPKLRSALQEAGLSFKP</sequence>
<dbReference type="Proteomes" id="UP000304148">
    <property type="component" value="Chromosome"/>
</dbReference>
<dbReference type="InterPro" id="IPR011260">
    <property type="entry name" value="RNAP_asu_C"/>
</dbReference>
<feature type="domain" description="RNA polymerase alpha subunit C-terminal" evidence="1">
    <location>
        <begin position="42"/>
        <end position="89"/>
    </location>
</feature>
<dbReference type="EMBL" id="LS992241">
    <property type="protein sequence ID" value="SYX83208.1"/>
    <property type="molecule type" value="Genomic_DNA"/>
</dbReference>
<dbReference type="NCBIfam" id="NF005841">
    <property type="entry name" value="PRK07758.1"/>
    <property type="match status" value="1"/>
</dbReference>
<dbReference type="Pfam" id="PF03118">
    <property type="entry name" value="RNA_pol_A_CTD"/>
    <property type="match status" value="1"/>
</dbReference>
<dbReference type="GO" id="GO:0006351">
    <property type="term" value="P:DNA-templated transcription"/>
    <property type="evidence" value="ECO:0007669"/>
    <property type="project" value="InterPro"/>
</dbReference>
<name>A0A383R8D5_PAEAL</name>
<protein>
    <recommendedName>
        <fullName evidence="1">RNA polymerase alpha subunit C-terminal domain-containing protein</fullName>
    </recommendedName>
</protein>
<dbReference type="GO" id="GO:0003677">
    <property type="term" value="F:DNA binding"/>
    <property type="evidence" value="ECO:0007669"/>
    <property type="project" value="InterPro"/>
</dbReference>
<dbReference type="Gene3D" id="1.10.150.20">
    <property type="entry name" value="5' to 3' exonuclease, C-terminal subdomain"/>
    <property type="match status" value="1"/>
</dbReference>
<accession>A0A383R8D5</accession>
<proteinExistence type="predicted"/>